<name>A0A841R7W6_9SPIO</name>
<proteinExistence type="predicted"/>
<reference evidence="2 3" key="1">
    <citation type="submission" date="2020-08" db="EMBL/GenBank/DDBJ databases">
        <title>Genomic Encyclopedia of Type Strains, Phase IV (KMG-IV): sequencing the most valuable type-strain genomes for metagenomic binning, comparative biology and taxonomic classification.</title>
        <authorList>
            <person name="Goeker M."/>
        </authorList>
    </citation>
    <scope>NUCLEOTIDE SEQUENCE [LARGE SCALE GENOMIC DNA]</scope>
    <source>
        <strain evidence="2 3">DSM 2461</strain>
    </source>
</reference>
<dbReference type="Gene3D" id="3.40.50.2300">
    <property type="match status" value="2"/>
</dbReference>
<evidence type="ECO:0000313" key="2">
    <source>
        <dbReference type="EMBL" id="MBB6481374.1"/>
    </source>
</evidence>
<keyword evidence="3" id="KW-1185">Reference proteome</keyword>
<dbReference type="PANTHER" id="PTHR35271">
    <property type="entry name" value="ABC TRANSPORTER, SUBSTRATE-BINDING LIPOPROTEIN-RELATED"/>
    <property type="match status" value="1"/>
</dbReference>
<dbReference type="AlphaFoldDB" id="A0A841R7W6"/>
<dbReference type="Pfam" id="PF04392">
    <property type="entry name" value="ABC_sub_bind"/>
    <property type="match status" value="1"/>
</dbReference>
<sequence length="329" mass="34113">MKKITIFALVLSVLAMPVLAGGQSDEEKTVKIGISKIVEHPALNAIEQGIQDELAALGYADAEYDLQNAAGDMNTASQIAAMFKMEKVDVAVGIATPTAIALATGIKDQPVVFSAVTDPVGAGLVDNLEEGKNNVTGISDMTPVQMQIGIIADLGNVKSIGHIYSSGEPNAVKLAEYAEEGCRDRGIEFVAATVANSSEVMQAAASIANKVDAIYLSTDNTVFSALGSVVEVATKAGIPVFTADTTSAVDSGVLGAYGFDYYKLGRATGKLVARILEGEDPASIPTQFMTEASDLDLVLNLDVAEALGLSIPDALVKDATTVVKDGKVQ</sequence>
<dbReference type="EMBL" id="JACHGJ010000006">
    <property type="protein sequence ID" value="MBB6481374.1"/>
    <property type="molecule type" value="Genomic_DNA"/>
</dbReference>
<feature type="signal peptide" evidence="1">
    <location>
        <begin position="1"/>
        <end position="20"/>
    </location>
</feature>
<accession>A0A841R7W6</accession>
<protein>
    <submittedName>
        <fullName evidence="2">Putative ABC transport system substrate-binding protein</fullName>
    </submittedName>
</protein>
<evidence type="ECO:0000256" key="1">
    <source>
        <dbReference type="SAM" id="SignalP"/>
    </source>
</evidence>
<evidence type="ECO:0000313" key="3">
    <source>
        <dbReference type="Proteomes" id="UP000587760"/>
    </source>
</evidence>
<dbReference type="RefSeq" id="WP_184747625.1">
    <property type="nucleotide sequence ID" value="NZ_JACHGJ010000006.1"/>
</dbReference>
<dbReference type="PANTHER" id="PTHR35271:SF1">
    <property type="entry name" value="ABC TRANSPORTER, SUBSTRATE-BINDING LIPOPROTEIN"/>
    <property type="match status" value="1"/>
</dbReference>
<comment type="caution">
    <text evidence="2">The sequence shown here is derived from an EMBL/GenBank/DDBJ whole genome shotgun (WGS) entry which is preliminary data.</text>
</comment>
<keyword evidence="1" id="KW-0732">Signal</keyword>
<dbReference type="InterPro" id="IPR007487">
    <property type="entry name" value="ABC_transpt-TYRBP-like"/>
</dbReference>
<dbReference type="Proteomes" id="UP000587760">
    <property type="component" value="Unassembled WGS sequence"/>
</dbReference>
<feature type="chain" id="PRO_5032441134" evidence="1">
    <location>
        <begin position="21"/>
        <end position="329"/>
    </location>
</feature>
<gene>
    <name evidence="2" type="ORF">HNR50_003054</name>
</gene>
<dbReference type="InterPro" id="IPR028082">
    <property type="entry name" value="Peripla_BP_I"/>
</dbReference>
<dbReference type="SUPFAM" id="SSF53822">
    <property type="entry name" value="Periplasmic binding protein-like I"/>
    <property type="match status" value="1"/>
</dbReference>
<dbReference type="CDD" id="cd06325">
    <property type="entry name" value="PBP1_ABC_unchar_transporter"/>
    <property type="match status" value="1"/>
</dbReference>
<organism evidence="2 3">
    <name type="scientific">Spirochaeta isovalerica</name>
    <dbReference type="NCBI Taxonomy" id="150"/>
    <lineage>
        <taxon>Bacteria</taxon>
        <taxon>Pseudomonadati</taxon>
        <taxon>Spirochaetota</taxon>
        <taxon>Spirochaetia</taxon>
        <taxon>Spirochaetales</taxon>
        <taxon>Spirochaetaceae</taxon>
        <taxon>Spirochaeta</taxon>
    </lineage>
</organism>